<keyword evidence="2" id="KW-0547">Nucleotide-binding</keyword>
<reference evidence="7" key="1">
    <citation type="submission" date="2021-01" db="EMBL/GenBank/DDBJ databases">
        <authorList>
            <person name="Corre E."/>
            <person name="Pelletier E."/>
            <person name="Niang G."/>
            <person name="Scheremetjew M."/>
            <person name="Finn R."/>
            <person name="Kale V."/>
            <person name="Holt S."/>
            <person name="Cochrane G."/>
            <person name="Meng A."/>
            <person name="Brown T."/>
            <person name="Cohen L."/>
        </authorList>
    </citation>
    <scope>NUCLEOTIDE SEQUENCE</scope>
    <source>
        <strain evidence="7">CCMP1594</strain>
    </source>
</reference>
<dbReference type="InterPro" id="IPR041627">
    <property type="entry name" value="AAA_lid_6"/>
</dbReference>
<keyword evidence="3" id="KW-0067">ATP-binding</keyword>
<dbReference type="PANTHER" id="PTHR43392:SF2">
    <property type="entry name" value="AAA-TYPE ATPASE FAMILY PROTEIN _ ANKYRIN REPEAT FAMILY PROTEIN"/>
    <property type="match status" value="1"/>
</dbReference>
<evidence type="ECO:0000259" key="6">
    <source>
        <dbReference type="SMART" id="SM00382"/>
    </source>
</evidence>
<evidence type="ECO:0000256" key="2">
    <source>
        <dbReference type="ARBA" id="ARBA00022741"/>
    </source>
</evidence>
<dbReference type="SUPFAM" id="SSF52540">
    <property type="entry name" value="P-loop containing nucleoside triphosphate hydrolases"/>
    <property type="match status" value="3"/>
</dbReference>
<evidence type="ECO:0000256" key="5">
    <source>
        <dbReference type="SAM" id="MobiDB-lite"/>
    </source>
</evidence>
<dbReference type="Gene3D" id="3.40.50.300">
    <property type="entry name" value="P-loop containing nucleotide triphosphate hydrolases"/>
    <property type="match status" value="3"/>
</dbReference>
<feature type="domain" description="AAA+ ATPase" evidence="6">
    <location>
        <begin position="681"/>
        <end position="797"/>
    </location>
</feature>
<dbReference type="GO" id="GO:0005524">
    <property type="term" value="F:ATP binding"/>
    <property type="evidence" value="ECO:0007669"/>
    <property type="project" value="UniProtKB-KW"/>
</dbReference>
<feature type="domain" description="AAA+ ATPase" evidence="6">
    <location>
        <begin position="117"/>
        <end position="233"/>
    </location>
</feature>
<proteinExistence type="inferred from homology"/>
<dbReference type="SMART" id="SM00382">
    <property type="entry name" value="AAA"/>
    <property type="match status" value="3"/>
</dbReference>
<gene>
    <name evidence="7" type="ORF">EGYM00163_LOCUS37461</name>
</gene>
<evidence type="ECO:0000256" key="1">
    <source>
        <dbReference type="ARBA" id="ARBA00010378"/>
    </source>
</evidence>
<dbReference type="Gene3D" id="1.10.8.60">
    <property type="match status" value="4"/>
</dbReference>
<evidence type="ECO:0000256" key="4">
    <source>
        <dbReference type="SAM" id="Coils"/>
    </source>
</evidence>
<dbReference type="AlphaFoldDB" id="A0A7S4G5Q8"/>
<keyword evidence="4" id="KW-0175">Coiled coil</keyword>
<dbReference type="InterPro" id="IPR027417">
    <property type="entry name" value="P-loop_NTPase"/>
</dbReference>
<dbReference type="InterPro" id="IPR050773">
    <property type="entry name" value="CbxX/CfxQ_RuBisCO_ESX"/>
</dbReference>
<dbReference type="InterPro" id="IPR000641">
    <property type="entry name" value="CbxX/CfxQ"/>
</dbReference>
<dbReference type="InterPro" id="IPR003959">
    <property type="entry name" value="ATPase_AAA_core"/>
</dbReference>
<dbReference type="Pfam" id="PF00004">
    <property type="entry name" value="AAA"/>
    <property type="match status" value="3"/>
</dbReference>
<dbReference type="Pfam" id="PF17866">
    <property type="entry name" value="AAA_lid_6"/>
    <property type="match status" value="1"/>
</dbReference>
<comment type="similarity">
    <text evidence="1">Belongs to the CbxX/CfxQ family.</text>
</comment>
<dbReference type="PANTHER" id="PTHR43392">
    <property type="entry name" value="AAA-TYPE ATPASE FAMILY PROTEIN / ANKYRIN REPEAT FAMILY PROTEIN"/>
    <property type="match status" value="1"/>
</dbReference>
<dbReference type="PRINTS" id="PR00819">
    <property type="entry name" value="CBXCFQXSUPER"/>
</dbReference>
<organism evidence="7">
    <name type="scientific">Eutreptiella gymnastica</name>
    <dbReference type="NCBI Taxonomy" id="73025"/>
    <lineage>
        <taxon>Eukaryota</taxon>
        <taxon>Discoba</taxon>
        <taxon>Euglenozoa</taxon>
        <taxon>Euglenida</taxon>
        <taxon>Spirocuta</taxon>
        <taxon>Euglenophyceae</taxon>
        <taxon>Eutreptiales</taxon>
        <taxon>Eutreptiaceae</taxon>
        <taxon>Eutreptiella</taxon>
    </lineage>
</organism>
<protein>
    <recommendedName>
        <fullName evidence="6">AAA+ ATPase domain-containing protein</fullName>
    </recommendedName>
</protein>
<feature type="coiled-coil region" evidence="4">
    <location>
        <begin position="1005"/>
        <end position="1078"/>
    </location>
</feature>
<dbReference type="EMBL" id="HBJA01108488">
    <property type="protein sequence ID" value="CAE0826209.1"/>
    <property type="molecule type" value="Transcribed_RNA"/>
</dbReference>
<sequence>MAPCHKKKYRASLEFREKALKALEMQKRSDPHFGNAGAVANLLKAALAKASAARKCQPDGALELLPEDISDRGTDDKGADPFAELEKLYRMEHVRAKLEAIRRRFAVADEEGDALPILGHFVFTGAPGTGKTTVARILGKMLFRCGLIARPDVVETDGLKLTGEAVGQTKKKVEDELKSARGGVLFIDEAYDLGKGTYGSEACSALVAAMTDQTYAGLVIVMAGYQADMQSMLDTNPGLKSRFKHFLEFPDWEPADCLDLLETNARTENFVFEEWESAAKRVMERGFKKLRQLKGWANARDVRQVWDDLKERRAERLSAGPNATLGGKSFSLPDVEAAMESLYNARMGTVGGARKTGTDDPFAPLDGLYRMGEIRRKLQQLKNTAELLRREGEEAPAVGHFVFLGAPGTGKTTVARVMSAVLYRLDLIPRDHLVQTSGLDLTGQYVGETKRKVKEELDRAKGGVLFVDEAYELASGQYGKEAVTALVDAMTSEEYAGLCIVIAGYKADIDAMLETNVGLKSRFGHFWEFPDWTPEDCLEQFLRTAKQKQFCVDEGAAKSIIPPGFKKLLPLKGWANARDVQKVWEGVMQNRADRVMGAAGGEPALQLHAKEILPEDIKTAMDAMVAARLGSGLLPSDSGTPSSDPFAPLDELCRMESVKRKLQELQNAYIVAKQDGEEPPPLGHFLFVGSPGTGKTTVARALADVLCGLGLISRRHVEETSGLEMTGQYVGQTKEKVHGLLAKAKGGVLFIDEAYTLGQGQFGSEACDTLVAAMTDPRYAGLVVVAAGYRRDIDDMLRANSGLKSRFSHTLEFPDWGPEDCVRFFKRTARAKSLGLDEAACAALERGFAELVLLDGWGNARDVIKVWQATTRARASRVVARAEEACGKALVVADVATAIEELIRGRTMAEGTVSGRRRAAESGPSARAADRGPAPSGPPMPEGRTRDAAPTPAEMEVQADASSEKTETALAAEEVVCNEAGGDGDGDSRAVGRDPGVSDEDWAEIQMAKEEEQRYAERVRQEEEERKRLEAELAEALRQKQLAREAYEARMREIQRQKEEAERRLREEQRIKERLRKIGNCPMGFAWYKQGGGWRCGGGSHFVSDAELHRSFGFDA</sequence>
<dbReference type="InterPro" id="IPR003593">
    <property type="entry name" value="AAA+_ATPase"/>
</dbReference>
<dbReference type="GO" id="GO:0016887">
    <property type="term" value="F:ATP hydrolysis activity"/>
    <property type="evidence" value="ECO:0007669"/>
    <property type="project" value="InterPro"/>
</dbReference>
<feature type="region of interest" description="Disordered" evidence="5">
    <location>
        <begin position="912"/>
        <end position="999"/>
    </location>
</feature>
<feature type="domain" description="AAA+ ATPase" evidence="6">
    <location>
        <begin position="397"/>
        <end position="513"/>
    </location>
</feature>
<evidence type="ECO:0000256" key="3">
    <source>
        <dbReference type="ARBA" id="ARBA00022840"/>
    </source>
</evidence>
<accession>A0A7S4G5Q8</accession>
<dbReference type="CDD" id="cd00009">
    <property type="entry name" value="AAA"/>
    <property type="match status" value="3"/>
</dbReference>
<name>A0A7S4G5Q8_9EUGL</name>
<dbReference type="FunFam" id="3.40.50.300:FF:000216">
    <property type="entry name" value="Type VII secretion ATPase EccA"/>
    <property type="match status" value="3"/>
</dbReference>
<evidence type="ECO:0000313" key="7">
    <source>
        <dbReference type="EMBL" id="CAE0826209.1"/>
    </source>
</evidence>